<name>A0A5J4W8I6_9EUKA</name>
<comment type="caution">
    <text evidence="1">The sequence shown here is derived from an EMBL/GenBank/DDBJ whole genome shotgun (WGS) entry which is preliminary data.</text>
</comment>
<accession>A0A5J4W8I6</accession>
<proteinExistence type="predicted"/>
<dbReference type="AlphaFoldDB" id="A0A5J4W8I6"/>
<reference evidence="1 2" key="1">
    <citation type="submission" date="2019-03" db="EMBL/GenBank/DDBJ databases">
        <title>Single cell metagenomics reveals metabolic interactions within the superorganism composed of flagellate Streblomastix strix and complex community of Bacteroidetes bacteria on its surface.</title>
        <authorList>
            <person name="Treitli S.C."/>
            <person name="Kolisko M."/>
            <person name="Husnik F."/>
            <person name="Keeling P."/>
            <person name="Hampl V."/>
        </authorList>
    </citation>
    <scope>NUCLEOTIDE SEQUENCE [LARGE SCALE GENOMIC DNA]</scope>
    <source>
        <strain evidence="1">ST1C</strain>
    </source>
</reference>
<protein>
    <submittedName>
        <fullName evidence="1">Uncharacterized protein</fullName>
    </submittedName>
</protein>
<evidence type="ECO:0000313" key="2">
    <source>
        <dbReference type="Proteomes" id="UP000324800"/>
    </source>
</evidence>
<dbReference type="EMBL" id="SNRW01002951">
    <property type="protein sequence ID" value="KAA6391218.1"/>
    <property type="molecule type" value="Genomic_DNA"/>
</dbReference>
<gene>
    <name evidence="1" type="ORF">EZS28_013257</name>
</gene>
<organism evidence="1 2">
    <name type="scientific">Streblomastix strix</name>
    <dbReference type="NCBI Taxonomy" id="222440"/>
    <lineage>
        <taxon>Eukaryota</taxon>
        <taxon>Metamonada</taxon>
        <taxon>Preaxostyla</taxon>
        <taxon>Oxymonadida</taxon>
        <taxon>Streblomastigidae</taxon>
        <taxon>Streblomastix</taxon>
    </lineage>
</organism>
<dbReference type="Proteomes" id="UP000324800">
    <property type="component" value="Unassembled WGS sequence"/>
</dbReference>
<sequence>MVLFPLTVRPISRLYSSRTDSKCGDEVKMLMMMIVNPLMKVKLNLIVKEVFKERFVVRSEEKEKEFKFAIIETKTHIIMIKDLMFIFVIDLFSMDLK</sequence>
<evidence type="ECO:0000313" key="1">
    <source>
        <dbReference type="EMBL" id="KAA6391218.1"/>
    </source>
</evidence>